<protein>
    <recommendedName>
        <fullName evidence="3">Plasmid-related protein</fullName>
    </recommendedName>
</protein>
<organism evidence="1 2">
    <name type="scientific">Clostridioides difficile</name>
    <name type="common">Peptoclostridium difficile</name>
    <dbReference type="NCBI Taxonomy" id="1496"/>
    <lineage>
        <taxon>Bacteria</taxon>
        <taxon>Bacillati</taxon>
        <taxon>Bacillota</taxon>
        <taxon>Clostridia</taxon>
        <taxon>Peptostreptococcales</taxon>
        <taxon>Peptostreptococcaceae</taxon>
        <taxon>Clostridioides</taxon>
    </lineage>
</organism>
<evidence type="ECO:0008006" key="3">
    <source>
        <dbReference type="Google" id="ProtNLM"/>
    </source>
</evidence>
<reference evidence="1 2" key="1">
    <citation type="submission" date="2017-02" db="EMBL/GenBank/DDBJ databases">
        <authorList>
            <consortium name="Pathogen Informatics"/>
        </authorList>
    </citation>
    <scope>NUCLEOTIDE SEQUENCE [LARGE SCALE GENOMIC DNA]</scope>
    <source>
        <strain evidence="1 2">VRECD0157</strain>
    </source>
</reference>
<dbReference type="EMBL" id="FUPS01000014">
    <property type="protein sequence ID" value="SJT00040.1"/>
    <property type="molecule type" value="Genomic_DNA"/>
</dbReference>
<dbReference type="Proteomes" id="UP000189137">
    <property type="component" value="Unassembled WGS sequence"/>
</dbReference>
<evidence type="ECO:0000313" key="2">
    <source>
        <dbReference type="Proteomes" id="UP000189137"/>
    </source>
</evidence>
<accession>A0A9X8WRU5</accession>
<dbReference type="AlphaFoldDB" id="A0A9X8WRU5"/>
<dbReference type="SUPFAM" id="SSF57997">
    <property type="entry name" value="Tropomyosin"/>
    <property type="match status" value="1"/>
</dbReference>
<sequence>MDEKILELLQKMDSNITEMKQDINDLKIGQVETNNRLDNMDKRFDSIENRLDSIEKKQDILYNQSISTAEEMTSIKDNFDVVDIKLNAIETRVIKINRKLNGATDQVARNMEQLEEIKIKLQ</sequence>
<gene>
    <name evidence="1" type="ORF">SAMEA3375112_03390</name>
</gene>
<dbReference type="Gene3D" id="1.20.5.110">
    <property type="match status" value="1"/>
</dbReference>
<evidence type="ECO:0000313" key="1">
    <source>
        <dbReference type="EMBL" id="SJT00040.1"/>
    </source>
</evidence>
<name>A0A9X8WRU5_CLODI</name>
<proteinExistence type="predicted"/>
<dbReference type="RefSeq" id="WP_009900708.1">
    <property type="nucleotide sequence ID" value="NZ_BIQW01000005.1"/>
</dbReference>
<comment type="caution">
    <text evidence="1">The sequence shown here is derived from an EMBL/GenBank/DDBJ whole genome shotgun (WGS) entry which is preliminary data.</text>
</comment>